<accession>A0A8T8WMY9</accession>
<name>A0A8T8WMY9_ASPJA</name>
<proteinExistence type="predicted"/>
<evidence type="ECO:0000313" key="1">
    <source>
        <dbReference type="EMBL" id="RAH77156.1"/>
    </source>
</evidence>
<gene>
    <name evidence="1" type="ORF">BO86DRAFT_226389</name>
</gene>
<protein>
    <recommendedName>
        <fullName evidence="3">F-box domain-containing protein</fullName>
    </recommendedName>
</protein>
<dbReference type="GeneID" id="37170655"/>
<organism evidence="1 2">
    <name type="scientific">Aspergillus japonicus CBS 114.51</name>
    <dbReference type="NCBI Taxonomy" id="1448312"/>
    <lineage>
        <taxon>Eukaryota</taxon>
        <taxon>Fungi</taxon>
        <taxon>Dikarya</taxon>
        <taxon>Ascomycota</taxon>
        <taxon>Pezizomycotina</taxon>
        <taxon>Eurotiomycetes</taxon>
        <taxon>Eurotiomycetidae</taxon>
        <taxon>Eurotiales</taxon>
        <taxon>Aspergillaceae</taxon>
        <taxon>Aspergillus</taxon>
        <taxon>Aspergillus subgen. Circumdati</taxon>
    </lineage>
</organism>
<evidence type="ECO:0000313" key="2">
    <source>
        <dbReference type="Proteomes" id="UP000249497"/>
    </source>
</evidence>
<dbReference type="OrthoDB" id="3945550at2759"/>
<sequence length="88" mass="9952">MRTIDALPYELRRGIAILVLNHSWHDLASLSRTSGTWYTIAVPELYHDLNLKFHDCSSFFSINGEIPGQPSCLYSKLGQLKTASCRLI</sequence>
<reference evidence="1 2" key="1">
    <citation type="submission" date="2018-02" db="EMBL/GenBank/DDBJ databases">
        <title>The genomes of Aspergillus section Nigri reveals drivers in fungal speciation.</title>
        <authorList>
            <consortium name="DOE Joint Genome Institute"/>
            <person name="Vesth T.C."/>
            <person name="Nybo J."/>
            <person name="Theobald S."/>
            <person name="Brandl J."/>
            <person name="Frisvad J.C."/>
            <person name="Nielsen K.F."/>
            <person name="Lyhne E.K."/>
            <person name="Kogle M.E."/>
            <person name="Kuo A."/>
            <person name="Riley R."/>
            <person name="Clum A."/>
            <person name="Nolan M."/>
            <person name="Lipzen A."/>
            <person name="Salamov A."/>
            <person name="Henrissat B."/>
            <person name="Wiebenga A."/>
            <person name="De vries R.P."/>
            <person name="Grigoriev I.V."/>
            <person name="Mortensen U.H."/>
            <person name="Andersen M.R."/>
            <person name="Baker S.E."/>
        </authorList>
    </citation>
    <scope>NUCLEOTIDE SEQUENCE [LARGE SCALE GENOMIC DNA]</scope>
    <source>
        <strain evidence="1 2">CBS 114.51</strain>
    </source>
</reference>
<dbReference type="RefSeq" id="XP_025523050.1">
    <property type="nucleotide sequence ID" value="XM_025666963.1"/>
</dbReference>
<dbReference type="EMBL" id="KZ824848">
    <property type="protein sequence ID" value="RAH77156.1"/>
    <property type="molecule type" value="Genomic_DNA"/>
</dbReference>
<keyword evidence="2" id="KW-1185">Reference proteome</keyword>
<dbReference type="Proteomes" id="UP000249497">
    <property type="component" value="Unassembled WGS sequence"/>
</dbReference>
<evidence type="ECO:0008006" key="3">
    <source>
        <dbReference type="Google" id="ProtNLM"/>
    </source>
</evidence>
<dbReference type="AlphaFoldDB" id="A0A8T8WMY9"/>